<dbReference type="Proteomes" id="UP000246702">
    <property type="component" value="Unassembled WGS sequence"/>
</dbReference>
<dbReference type="InterPro" id="IPR052360">
    <property type="entry name" value="Transcr_Regulatory_Proteins"/>
</dbReference>
<evidence type="ECO:0000256" key="4">
    <source>
        <dbReference type="ARBA" id="ARBA00023125"/>
    </source>
</evidence>
<reference evidence="8 9" key="1">
    <citation type="submission" date="2016-12" db="EMBL/GenBank/DDBJ databases">
        <title>The genomes of Aspergillus section Nigri reveals drivers in fungal speciation.</title>
        <authorList>
            <consortium name="DOE Joint Genome Institute"/>
            <person name="Vesth T.C."/>
            <person name="Nybo J."/>
            <person name="Theobald S."/>
            <person name="Brandl J."/>
            <person name="Frisvad J.C."/>
            <person name="Nielsen K.F."/>
            <person name="Lyhne E.K."/>
            <person name="Kogle M.E."/>
            <person name="Kuo A."/>
            <person name="Riley R."/>
            <person name="Clum A."/>
            <person name="Nolan M."/>
            <person name="Lipzen A."/>
            <person name="Salamov A."/>
            <person name="Henrissat B."/>
            <person name="Wiebenga A."/>
            <person name="De Vries R.P."/>
            <person name="Grigoriev I.V."/>
            <person name="Mortensen U.H."/>
            <person name="Andersen M.R."/>
            <person name="Baker S.E."/>
        </authorList>
    </citation>
    <scope>NUCLEOTIDE SEQUENCE [LARGE SCALE GENOMIC DNA]</scope>
    <source>
        <strain evidence="8 9">CBS 115572</strain>
    </source>
</reference>
<evidence type="ECO:0000256" key="1">
    <source>
        <dbReference type="ARBA" id="ARBA00022723"/>
    </source>
</evidence>
<dbReference type="InterPro" id="IPR036864">
    <property type="entry name" value="Zn2-C6_fun-type_DNA-bd_sf"/>
</dbReference>
<protein>
    <recommendedName>
        <fullName evidence="7">Zn(2)-C6 fungal-type domain-containing protein</fullName>
    </recommendedName>
</protein>
<evidence type="ECO:0000256" key="6">
    <source>
        <dbReference type="ARBA" id="ARBA00023242"/>
    </source>
</evidence>
<dbReference type="GO" id="GO:0009893">
    <property type="term" value="P:positive regulation of metabolic process"/>
    <property type="evidence" value="ECO:0007669"/>
    <property type="project" value="UniProtKB-ARBA"/>
</dbReference>
<name>A0A317XEL9_9EURO</name>
<keyword evidence="6" id="KW-0539">Nucleus</keyword>
<evidence type="ECO:0000313" key="8">
    <source>
        <dbReference type="EMBL" id="PWY96242.1"/>
    </source>
</evidence>
<evidence type="ECO:0000259" key="7">
    <source>
        <dbReference type="PROSITE" id="PS50048"/>
    </source>
</evidence>
<dbReference type="AlphaFoldDB" id="A0A317XEL9"/>
<comment type="caution">
    <text evidence="8">The sequence shown here is derived from an EMBL/GenBank/DDBJ whole genome shotgun (WGS) entry which is preliminary data.</text>
</comment>
<dbReference type="GeneID" id="37117445"/>
<organism evidence="8 9">
    <name type="scientific">Aspergillus sclerotioniger CBS 115572</name>
    <dbReference type="NCBI Taxonomy" id="1450535"/>
    <lineage>
        <taxon>Eukaryota</taxon>
        <taxon>Fungi</taxon>
        <taxon>Dikarya</taxon>
        <taxon>Ascomycota</taxon>
        <taxon>Pezizomycotina</taxon>
        <taxon>Eurotiomycetes</taxon>
        <taxon>Eurotiomycetidae</taxon>
        <taxon>Eurotiales</taxon>
        <taxon>Aspergillaceae</taxon>
        <taxon>Aspergillus</taxon>
        <taxon>Aspergillus subgen. Circumdati</taxon>
    </lineage>
</organism>
<keyword evidence="5" id="KW-0804">Transcription</keyword>
<dbReference type="EMBL" id="MSFK01000001">
    <property type="protein sequence ID" value="PWY96242.1"/>
    <property type="molecule type" value="Genomic_DNA"/>
</dbReference>
<gene>
    <name evidence="8" type="ORF">BO94DRAFT_580105</name>
</gene>
<sequence length="532" mass="59350">MTEIRPSKSRNGCATCKARKVKCDEQKPVCLRCKSTGRRCGGYNAANSLRIIQHVPIGKTLQQVGQLTKNEQTSVEFFQRYTIPSFGADLGACLLPAASSDPIIHSVAIAVGCMHRSFTFPSTGGDNGSQFALRYYNKAIRELVLGGWHNSVRTSNTVLMACVLFFCCESLQGRYKAALQHAASGLRIIQQQQALSHASPKRAPAAIGRLFHTLESQILEIEGPVTIGADILSSEDTYTARDMIRTTANSDGIQHSFEILYNKLMRLDAIAEILEAPLKDGMPQNTPPASMLESELMKIRLDMQGWMIRFDQWNAMVFGNQQHSPKTSTTYDSIMILNTWRVLISMYLRMDWPPSEMCWDRFTADFIHLLSFASAILNPHGSTYSFGHHPSPASLTPQNDLGVVLPPLLPKPSNAVNSTFSLSLGIITPLYICATRCRDSKIRYRALSFLFCCRRREGLWDSDLAARVAQEYITIEENAAGITPGVSYQVAEIGRECRVRSLSPRFEEGRQASIRCIVDGQVDCEMRKIFTW</sequence>
<dbReference type="STRING" id="1450535.A0A317XEL9"/>
<evidence type="ECO:0000256" key="2">
    <source>
        <dbReference type="ARBA" id="ARBA00022833"/>
    </source>
</evidence>
<dbReference type="Gene3D" id="4.10.240.10">
    <property type="entry name" value="Zn(2)-C6 fungal-type DNA-binding domain"/>
    <property type="match status" value="1"/>
</dbReference>
<dbReference type="Pfam" id="PF00172">
    <property type="entry name" value="Zn_clus"/>
    <property type="match status" value="1"/>
</dbReference>
<keyword evidence="1" id="KW-0479">Metal-binding</keyword>
<dbReference type="GO" id="GO:0000981">
    <property type="term" value="F:DNA-binding transcription factor activity, RNA polymerase II-specific"/>
    <property type="evidence" value="ECO:0007669"/>
    <property type="project" value="InterPro"/>
</dbReference>
<dbReference type="SUPFAM" id="SSF57701">
    <property type="entry name" value="Zn2/Cys6 DNA-binding domain"/>
    <property type="match status" value="1"/>
</dbReference>
<feature type="domain" description="Zn(2)-C6 fungal-type" evidence="7">
    <location>
        <begin position="12"/>
        <end position="40"/>
    </location>
</feature>
<evidence type="ECO:0000256" key="3">
    <source>
        <dbReference type="ARBA" id="ARBA00023015"/>
    </source>
</evidence>
<keyword evidence="4" id="KW-0238">DNA-binding</keyword>
<dbReference type="GO" id="GO:0008270">
    <property type="term" value="F:zinc ion binding"/>
    <property type="evidence" value="ECO:0007669"/>
    <property type="project" value="InterPro"/>
</dbReference>
<dbReference type="PROSITE" id="PS00463">
    <property type="entry name" value="ZN2_CY6_FUNGAL_1"/>
    <property type="match status" value="1"/>
</dbReference>
<dbReference type="OrthoDB" id="2593732at2759"/>
<evidence type="ECO:0000256" key="5">
    <source>
        <dbReference type="ARBA" id="ARBA00023163"/>
    </source>
</evidence>
<evidence type="ECO:0000313" key="9">
    <source>
        <dbReference type="Proteomes" id="UP000246702"/>
    </source>
</evidence>
<dbReference type="CDD" id="cd00067">
    <property type="entry name" value="GAL4"/>
    <property type="match status" value="1"/>
</dbReference>
<dbReference type="RefSeq" id="XP_025473003.1">
    <property type="nucleotide sequence ID" value="XM_025615302.1"/>
</dbReference>
<dbReference type="PANTHER" id="PTHR36206:SF12">
    <property type="entry name" value="ASPERCRYPTIN BIOSYNTHESIS CLUSTER-SPECIFIC TRANSCRIPTION REGULATOR ATNN-RELATED"/>
    <property type="match status" value="1"/>
</dbReference>
<dbReference type="PANTHER" id="PTHR36206">
    <property type="entry name" value="ASPERCRYPTIN BIOSYNTHESIS CLUSTER-SPECIFIC TRANSCRIPTION REGULATOR ATNN-RELATED"/>
    <property type="match status" value="1"/>
</dbReference>
<dbReference type="InterPro" id="IPR001138">
    <property type="entry name" value="Zn2Cys6_DnaBD"/>
</dbReference>
<accession>A0A317XEL9</accession>
<dbReference type="PROSITE" id="PS50048">
    <property type="entry name" value="ZN2_CY6_FUNGAL_2"/>
    <property type="match status" value="1"/>
</dbReference>
<keyword evidence="3" id="KW-0805">Transcription regulation</keyword>
<dbReference type="GO" id="GO:0003677">
    <property type="term" value="F:DNA binding"/>
    <property type="evidence" value="ECO:0007669"/>
    <property type="project" value="UniProtKB-KW"/>
</dbReference>
<keyword evidence="2" id="KW-0862">Zinc</keyword>
<keyword evidence="9" id="KW-1185">Reference proteome</keyword>
<proteinExistence type="predicted"/>
<dbReference type="SMART" id="SM00066">
    <property type="entry name" value="GAL4"/>
    <property type="match status" value="1"/>
</dbReference>